<keyword evidence="1 3" id="KW-0489">Methyltransferase</keyword>
<dbReference type="eggNOG" id="COG2040">
    <property type="taxonomic scope" value="Bacteria"/>
</dbReference>
<feature type="binding site" evidence="3">
    <location>
        <position position="297"/>
    </location>
    <ligand>
        <name>Zn(2+)</name>
        <dbReference type="ChEBI" id="CHEBI:29105"/>
    </ligand>
</feature>
<reference evidence="6 7" key="1">
    <citation type="submission" date="2013-08" db="EMBL/GenBank/DDBJ databases">
        <title>The genome sequence of Knoellia sinensis.</title>
        <authorList>
            <person name="Zhu W."/>
            <person name="Wang G."/>
        </authorList>
    </citation>
    <scope>NUCLEOTIDE SEQUENCE [LARGE SCALE GENOMIC DNA]</scope>
    <source>
        <strain evidence="6 7">KCTC 19936</strain>
    </source>
</reference>
<evidence type="ECO:0000256" key="1">
    <source>
        <dbReference type="ARBA" id="ARBA00022603"/>
    </source>
</evidence>
<dbReference type="STRING" id="1385520.N802_00850"/>
<dbReference type="PANTHER" id="PTHR11103">
    <property type="entry name" value="SLR1189 PROTEIN"/>
    <property type="match status" value="1"/>
</dbReference>
<dbReference type="Proteomes" id="UP000030002">
    <property type="component" value="Unassembled WGS sequence"/>
</dbReference>
<dbReference type="PANTHER" id="PTHR11103:SF18">
    <property type="entry name" value="SLR1189 PROTEIN"/>
    <property type="match status" value="1"/>
</dbReference>
<dbReference type="GO" id="GO:0046872">
    <property type="term" value="F:metal ion binding"/>
    <property type="evidence" value="ECO:0007669"/>
    <property type="project" value="UniProtKB-KW"/>
</dbReference>
<feature type="region of interest" description="Disordered" evidence="4">
    <location>
        <begin position="1"/>
        <end position="21"/>
    </location>
</feature>
<evidence type="ECO:0000313" key="7">
    <source>
        <dbReference type="Proteomes" id="UP000030002"/>
    </source>
</evidence>
<gene>
    <name evidence="6" type="ORF">N802_00850</name>
</gene>
<keyword evidence="3" id="KW-0479">Metal-binding</keyword>
<dbReference type="GO" id="GO:0008168">
    <property type="term" value="F:methyltransferase activity"/>
    <property type="evidence" value="ECO:0007669"/>
    <property type="project" value="UniProtKB-UniRule"/>
</dbReference>
<keyword evidence="3" id="KW-0862">Zinc</keyword>
<feature type="binding site" evidence="3">
    <location>
        <position position="228"/>
    </location>
    <ligand>
        <name>Zn(2+)</name>
        <dbReference type="ChEBI" id="CHEBI:29105"/>
    </ligand>
</feature>
<dbReference type="InterPro" id="IPR036589">
    <property type="entry name" value="HCY_dom_sf"/>
</dbReference>
<dbReference type="GO" id="GO:0032259">
    <property type="term" value="P:methylation"/>
    <property type="evidence" value="ECO:0007669"/>
    <property type="project" value="UniProtKB-KW"/>
</dbReference>
<dbReference type="Pfam" id="PF02574">
    <property type="entry name" value="S-methyl_trans"/>
    <property type="match status" value="1"/>
</dbReference>
<evidence type="ECO:0000256" key="2">
    <source>
        <dbReference type="ARBA" id="ARBA00022679"/>
    </source>
</evidence>
<evidence type="ECO:0000256" key="4">
    <source>
        <dbReference type="SAM" id="MobiDB-lite"/>
    </source>
</evidence>
<keyword evidence="2 3" id="KW-0808">Transferase</keyword>
<feature type="binding site" evidence="3">
    <location>
        <position position="296"/>
    </location>
    <ligand>
        <name>Zn(2+)</name>
        <dbReference type="ChEBI" id="CHEBI:29105"/>
    </ligand>
</feature>
<sequence length="312" mass="32666">MSDVRAQQRPEGASDAGPRWVTDGGLETDLIFHHGVDLPGFAAYPLLDSVDGRALLTDYYAGYARVSELAGANLLLETPTWRANPDWVVSLGGSPADVRRINLDSIVYLAGVAEMLAPSGRVLVSGSIGPRGDGYLASERGTAEEFADYHSSQIGAFAEGGADRVTAYTLTTVAEAVGVVLAARAQGVDVGVSFTVETDGTLPDGTPLGVAVDALWGQAAPDGFLVNCAHPHHIAEALSDDSWTTRVTGLRVNASRQSHAELDAAEVLDEGDLPDLVSEHERLARQLPNLDVVGGCCGTDARHVAALWGLAT</sequence>
<dbReference type="RefSeq" id="WP_052109261.1">
    <property type="nucleotide sequence ID" value="NZ_AVPJ01000001.1"/>
</dbReference>
<evidence type="ECO:0000313" key="6">
    <source>
        <dbReference type="EMBL" id="KGN34669.1"/>
    </source>
</evidence>
<dbReference type="SUPFAM" id="SSF82282">
    <property type="entry name" value="Homocysteine S-methyltransferase"/>
    <property type="match status" value="1"/>
</dbReference>
<organism evidence="6 7">
    <name type="scientific">Knoellia sinensis KCTC 19936</name>
    <dbReference type="NCBI Taxonomy" id="1385520"/>
    <lineage>
        <taxon>Bacteria</taxon>
        <taxon>Bacillati</taxon>
        <taxon>Actinomycetota</taxon>
        <taxon>Actinomycetes</taxon>
        <taxon>Micrococcales</taxon>
        <taxon>Intrasporangiaceae</taxon>
        <taxon>Knoellia</taxon>
    </lineage>
</organism>
<name>A0A0A0JCY8_9MICO</name>
<dbReference type="PROSITE" id="PS50970">
    <property type="entry name" value="HCY"/>
    <property type="match status" value="1"/>
</dbReference>
<proteinExistence type="predicted"/>
<comment type="caution">
    <text evidence="6">The sequence shown here is derived from an EMBL/GenBank/DDBJ whole genome shotgun (WGS) entry which is preliminary data.</text>
</comment>
<keyword evidence="7" id="KW-1185">Reference proteome</keyword>
<evidence type="ECO:0000259" key="5">
    <source>
        <dbReference type="PROSITE" id="PS50970"/>
    </source>
</evidence>
<feature type="domain" description="Hcy-binding" evidence="5">
    <location>
        <begin position="8"/>
        <end position="311"/>
    </location>
</feature>
<protein>
    <submittedName>
        <fullName evidence="6">Homocysteine methyltransferase</fullName>
    </submittedName>
</protein>
<dbReference type="AlphaFoldDB" id="A0A0A0JCY8"/>
<dbReference type="OrthoDB" id="9803687at2"/>
<dbReference type="EMBL" id="AVPJ01000001">
    <property type="protein sequence ID" value="KGN34669.1"/>
    <property type="molecule type" value="Genomic_DNA"/>
</dbReference>
<dbReference type="Gene3D" id="3.20.20.330">
    <property type="entry name" value="Homocysteine-binding-like domain"/>
    <property type="match status" value="1"/>
</dbReference>
<evidence type="ECO:0000256" key="3">
    <source>
        <dbReference type="PROSITE-ProRule" id="PRU00333"/>
    </source>
</evidence>
<accession>A0A0A0JCY8</accession>
<comment type="cofactor">
    <cofactor evidence="3">
        <name>Zn(2+)</name>
        <dbReference type="ChEBI" id="CHEBI:29105"/>
    </cofactor>
</comment>
<dbReference type="InterPro" id="IPR003726">
    <property type="entry name" value="HCY_dom"/>
</dbReference>